<name>A0ACB7C844_9ASCO</name>
<comment type="caution">
    <text evidence="1">The sequence shown here is derived from an EMBL/GenBank/DDBJ whole genome shotgun (WGS) entry which is preliminary data.</text>
</comment>
<keyword evidence="2" id="KW-1185">Reference proteome</keyword>
<gene>
    <name evidence="1" type="ORF">PORY_002802</name>
</gene>
<proteinExistence type="predicted"/>
<evidence type="ECO:0000313" key="2">
    <source>
        <dbReference type="Proteomes" id="UP000768646"/>
    </source>
</evidence>
<protein>
    <submittedName>
        <fullName evidence="1">Uncharacterized protein</fullName>
    </submittedName>
</protein>
<sequence>MIYYHDSLPYYDGNLSKEEKIKVNTLITKEIAEDQPLHPLVSKYIEWNPSSELIKAELERVKNGQKLDAIDLSRYTSFKEPETSDKESWICAINKCLISFEFLKGRVENLCLLEEFGVNFWLLYLEQLEYYLRKLETLFLTLQDEISILNKERKRFQTEDMGLELKRLEDEFRHFIRRIFDVEVANLLLEKEIEKLQNK</sequence>
<organism evidence="1 2">
    <name type="scientific">Pneumocystis oryctolagi</name>
    <dbReference type="NCBI Taxonomy" id="42067"/>
    <lineage>
        <taxon>Eukaryota</taxon>
        <taxon>Fungi</taxon>
        <taxon>Dikarya</taxon>
        <taxon>Ascomycota</taxon>
        <taxon>Taphrinomycotina</taxon>
        <taxon>Pneumocystomycetes</taxon>
        <taxon>Pneumocystaceae</taxon>
        <taxon>Pneumocystis</taxon>
    </lineage>
</organism>
<dbReference type="Proteomes" id="UP000768646">
    <property type="component" value="Unassembled WGS sequence"/>
</dbReference>
<reference evidence="1 2" key="1">
    <citation type="journal article" date="2021" name="Commun. Biol.">
        <title>Genomic insights into the host specific adaptation of the Pneumocystis genus.</title>
        <authorList>
            <person name="Cisse O.H."/>
            <person name="Ma L."/>
            <person name="Dekker J.P."/>
            <person name="Khil P.P."/>
            <person name="Youn J.-H."/>
            <person name="Brenchley J.M."/>
            <person name="Blair R."/>
            <person name="Pahar B."/>
            <person name="Chabe M."/>
            <person name="Van Rompay K.K.A."/>
            <person name="Keesler R."/>
            <person name="Sukura A."/>
            <person name="Hirsch V."/>
            <person name="Kutty G."/>
            <person name="Liu Y."/>
            <person name="Peng L."/>
            <person name="Chen J."/>
            <person name="Song J."/>
            <person name="Weissenbacher-Lang C."/>
            <person name="Xu J."/>
            <person name="Upham N.S."/>
            <person name="Stajich J.E."/>
            <person name="Cuomo C.A."/>
            <person name="Cushion M.T."/>
            <person name="Kovacs J.A."/>
        </authorList>
    </citation>
    <scope>NUCLEOTIDE SEQUENCE [LARGE SCALE GENOMIC DNA]</scope>
    <source>
        <strain evidence="1 2">RABM</strain>
    </source>
</reference>
<evidence type="ECO:0000313" key="1">
    <source>
        <dbReference type="EMBL" id="KAG4303804.1"/>
    </source>
</evidence>
<accession>A0ACB7C844</accession>
<dbReference type="EMBL" id="JABTEG010000023">
    <property type="protein sequence ID" value="KAG4303804.1"/>
    <property type="molecule type" value="Genomic_DNA"/>
</dbReference>